<reference evidence="1" key="1">
    <citation type="submission" date="2024-09" db="EMBL/GenBank/DDBJ databases">
        <title>Black Yeasts Isolated from many extreme environments.</title>
        <authorList>
            <person name="Coleine C."/>
            <person name="Stajich J.E."/>
            <person name="Selbmann L."/>
        </authorList>
    </citation>
    <scope>NUCLEOTIDE SEQUENCE</scope>
    <source>
        <strain evidence="1">CCFEE 5737</strain>
    </source>
</reference>
<proteinExistence type="predicted"/>
<sequence>MGWFSSEPEKPGPRKSADGAYEAPDRTERSRCWEARDIYYQCLDRNNIIDSLRDEAAAKKNCPTEDKQFEQNCATSWVKYFKQRRIADYNKEMTRKKLEAEGARKMPMPT</sequence>
<dbReference type="EMBL" id="JAWDJW010009534">
    <property type="protein sequence ID" value="KAK3059299.1"/>
    <property type="molecule type" value="Genomic_DNA"/>
</dbReference>
<comment type="caution">
    <text evidence="1">The sequence shown here is derived from an EMBL/GenBank/DDBJ whole genome shotgun (WGS) entry which is preliminary data.</text>
</comment>
<keyword evidence="2" id="KW-1185">Reference proteome</keyword>
<evidence type="ECO:0000313" key="1">
    <source>
        <dbReference type="EMBL" id="KAK3059299.1"/>
    </source>
</evidence>
<accession>A0ACC3CYX8</accession>
<evidence type="ECO:0000313" key="2">
    <source>
        <dbReference type="Proteomes" id="UP001186974"/>
    </source>
</evidence>
<feature type="non-terminal residue" evidence="1">
    <location>
        <position position="110"/>
    </location>
</feature>
<dbReference type="Proteomes" id="UP001186974">
    <property type="component" value="Unassembled WGS sequence"/>
</dbReference>
<protein>
    <submittedName>
        <fullName evidence="1">Uncharacterized protein</fullName>
    </submittedName>
</protein>
<name>A0ACC3CYX8_9PEZI</name>
<organism evidence="1 2">
    <name type="scientific">Coniosporium uncinatum</name>
    <dbReference type="NCBI Taxonomy" id="93489"/>
    <lineage>
        <taxon>Eukaryota</taxon>
        <taxon>Fungi</taxon>
        <taxon>Dikarya</taxon>
        <taxon>Ascomycota</taxon>
        <taxon>Pezizomycotina</taxon>
        <taxon>Dothideomycetes</taxon>
        <taxon>Dothideomycetes incertae sedis</taxon>
        <taxon>Coniosporium</taxon>
    </lineage>
</organism>
<gene>
    <name evidence="1" type="ORF">LTS18_011185</name>
</gene>